<proteinExistence type="predicted"/>
<dbReference type="InterPro" id="IPR025569">
    <property type="entry name" value="DUF4335"/>
</dbReference>
<dbReference type="Pfam" id="PF14233">
    <property type="entry name" value="DUF4335"/>
    <property type="match status" value="1"/>
</dbReference>
<gene>
    <name evidence="2" type="ORF">NEA10_00560</name>
</gene>
<reference evidence="2" key="1">
    <citation type="submission" date="2022-06" db="EMBL/GenBank/DDBJ databases">
        <title>Genome sequence of Phormidium yuhuli AB48 isolated from an industrial photobioreactor environment.</title>
        <authorList>
            <person name="Qiu Y."/>
            <person name="Noonan A.J.C."/>
            <person name="Dofher K."/>
            <person name="Koch M."/>
            <person name="Kieft B."/>
            <person name="Lin X."/>
            <person name="Ziels R.M."/>
            <person name="Hallam S.J."/>
        </authorList>
    </citation>
    <scope>NUCLEOTIDE SEQUENCE</scope>
    <source>
        <strain evidence="2">AB48</strain>
    </source>
</reference>
<protein>
    <submittedName>
        <fullName evidence="2">DUF4335 domain-containing protein</fullName>
    </submittedName>
</protein>
<dbReference type="EMBL" id="CP098611">
    <property type="protein sequence ID" value="USR91268.1"/>
    <property type="molecule type" value="Genomic_DNA"/>
</dbReference>
<evidence type="ECO:0000256" key="1">
    <source>
        <dbReference type="SAM" id="MobiDB-lite"/>
    </source>
</evidence>
<name>A0ABY5AQX5_9CYAN</name>
<accession>A0ABY5AQX5</accession>
<evidence type="ECO:0000313" key="3">
    <source>
        <dbReference type="Proteomes" id="UP001056708"/>
    </source>
</evidence>
<feature type="region of interest" description="Disordered" evidence="1">
    <location>
        <begin position="216"/>
        <end position="238"/>
    </location>
</feature>
<sequence length="458" mass="49542">MAEGHWSGRMWSTRLERSYTPPTCRLTVVGRRSLWSSRQRPRLLNVRFELRLDDPRLPDQDQKRVSGDQAQLFHLSQLVCSYVQGVLSQSHEYLEALSSPLTPSYGTEGQRGAMTQPVGTTIAAISPPRAATYMEPQGLTAHNLVLGTLATPDSGPVIRLGTLQLFDVLCALESFLTDWESWWGQNPEKDGLPGWLSPLVGLVATGGLVVALAPLAENPPSQDPTSSSPSATLNPWDSLGDVFGQTMLGSLNAQSLAPPETRLTPPPPAIAELPPLSQGTAPPPDRVTPLDIAPPGQTLPPSPPGSSETPRVSGASPDGSGVPDLLFEQPLSGPEAAPWVDFSQIPEPEPFVPLTRPNGVGDDRETVFDVVPQVTEVRRYFQQRWSVPEGLNQSLEYTLVLDESGTLTHVSPLGRSAVQFQGYSQIPELGQPLASPHDSPLRLRLVLREDGEVKVFGQ</sequence>
<dbReference type="RefSeq" id="WP_252663298.1">
    <property type="nucleotide sequence ID" value="NZ_CP098611.1"/>
</dbReference>
<feature type="region of interest" description="Disordered" evidence="1">
    <location>
        <begin position="256"/>
        <end position="330"/>
    </location>
</feature>
<keyword evidence="3" id="KW-1185">Reference proteome</keyword>
<organism evidence="2 3">
    <name type="scientific">Phormidium yuhuli AB48</name>
    <dbReference type="NCBI Taxonomy" id="2940671"/>
    <lineage>
        <taxon>Bacteria</taxon>
        <taxon>Bacillati</taxon>
        <taxon>Cyanobacteriota</taxon>
        <taxon>Cyanophyceae</taxon>
        <taxon>Oscillatoriophycideae</taxon>
        <taxon>Oscillatoriales</taxon>
        <taxon>Oscillatoriaceae</taxon>
        <taxon>Phormidium</taxon>
        <taxon>Phormidium yuhuli</taxon>
    </lineage>
</organism>
<feature type="compositionally biased region" description="Low complexity" evidence="1">
    <location>
        <begin position="216"/>
        <end position="230"/>
    </location>
</feature>
<evidence type="ECO:0000313" key="2">
    <source>
        <dbReference type="EMBL" id="USR91268.1"/>
    </source>
</evidence>
<dbReference type="Proteomes" id="UP001056708">
    <property type="component" value="Chromosome"/>
</dbReference>